<comment type="caution">
    <text evidence="2">The sequence shown here is derived from an EMBL/GenBank/DDBJ whole genome shotgun (WGS) entry which is preliminary data.</text>
</comment>
<evidence type="ECO:0000313" key="3">
    <source>
        <dbReference type="Proteomes" id="UP001141458"/>
    </source>
</evidence>
<evidence type="ECO:0000256" key="1">
    <source>
        <dbReference type="SAM" id="MobiDB-lite"/>
    </source>
</evidence>
<name>A0A9X3HAT9_9FIRM</name>
<sequence>MKKRFLITALIICFCGAIVSCKPKEKPEEKSKDNSQVNVKEKKVKENIQEDNSDKKEDKKSEENKEEKGLNFVIKDLGNNNVKMIVKKGSKMPFDIYTVGMEFKLKMDGKEYSVKDAISNGILDEDKLLQKLEQDKKDNKSTSEMYKDGGTIIYRYKDYSIVKYNTVDGDEDMYITKEKDLDSLEKILNKN</sequence>
<accession>A0A9X3HAT9</accession>
<organism evidence="2 3">
    <name type="scientific">Parvimonas micra</name>
    <dbReference type="NCBI Taxonomy" id="33033"/>
    <lineage>
        <taxon>Bacteria</taxon>
        <taxon>Bacillati</taxon>
        <taxon>Bacillota</taxon>
        <taxon>Tissierellia</taxon>
        <taxon>Tissierellales</taxon>
        <taxon>Peptoniphilaceae</taxon>
        <taxon>Parvimonas</taxon>
    </lineage>
</organism>
<dbReference type="AlphaFoldDB" id="A0A9X3HAT9"/>
<evidence type="ECO:0000313" key="2">
    <source>
        <dbReference type="EMBL" id="MCZ7407464.1"/>
    </source>
</evidence>
<reference evidence="2" key="1">
    <citation type="submission" date="2022-07" db="EMBL/GenBank/DDBJ databases">
        <title>Parvimonas micra travels from the subgingival sulcus of the human oral cavity to the colorectal adenocarcinoma.</title>
        <authorList>
            <person name="Conde-Perez K."/>
            <person name="Buetas E."/>
            <person name="Aja-Macaya P."/>
            <person name="Martin-De Arribas E."/>
            <person name="Iglesias-Corras I."/>
            <person name="Trigo-Tasende N."/>
            <person name="Nasser-Ali M."/>
            <person name="Estevez L.S."/>
            <person name="Rumbo-Feal S."/>
            <person name="Otero-Alen B."/>
            <person name="Noguera J.F."/>
            <person name="Concha A."/>
            <person name="Pardinas-Lopez S."/>
            <person name="Carda-Dieguez M."/>
            <person name="Gomez-Randulfe I."/>
            <person name="Martinez-Lago N."/>
            <person name="Ladra S."/>
            <person name="Aparicio L.A."/>
            <person name="Bou G."/>
            <person name="Mira A."/>
            <person name="Vallejo J.A."/>
            <person name="Poza M."/>
        </authorList>
    </citation>
    <scope>NUCLEOTIDE SEQUENCE</scope>
    <source>
        <strain evidence="2">PM79KC-AC-4</strain>
    </source>
</reference>
<dbReference type="RefSeq" id="WP_269720716.1">
    <property type="nucleotide sequence ID" value="NZ_CP101408.1"/>
</dbReference>
<gene>
    <name evidence="2" type="ORF">NND69_03685</name>
</gene>
<protein>
    <recommendedName>
        <fullName evidence="4">Lipoprotein</fullName>
    </recommendedName>
</protein>
<evidence type="ECO:0008006" key="4">
    <source>
        <dbReference type="Google" id="ProtNLM"/>
    </source>
</evidence>
<proteinExistence type="predicted"/>
<dbReference type="Proteomes" id="UP001141458">
    <property type="component" value="Unassembled WGS sequence"/>
</dbReference>
<dbReference type="EMBL" id="JANDZV010000002">
    <property type="protein sequence ID" value="MCZ7407464.1"/>
    <property type="molecule type" value="Genomic_DNA"/>
</dbReference>
<feature type="region of interest" description="Disordered" evidence="1">
    <location>
        <begin position="24"/>
        <end position="65"/>
    </location>
</feature>
<dbReference type="PROSITE" id="PS51257">
    <property type="entry name" value="PROKAR_LIPOPROTEIN"/>
    <property type="match status" value="1"/>
</dbReference>